<feature type="compositionally biased region" description="Basic and acidic residues" evidence="2">
    <location>
        <begin position="1"/>
        <end position="23"/>
    </location>
</feature>
<comment type="similarity">
    <text evidence="1">Belongs to the type III secretion exporter family.</text>
</comment>
<feature type="transmembrane region" description="Helical" evidence="3">
    <location>
        <begin position="147"/>
        <end position="169"/>
    </location>
</feature>
<dbReference type="PANTHER" id="PTHR30531:SF12">
    <property type="entry name" value="FLAGELLAR BIOSYNTHETIC PROTEIN FLHB"/>
    <property type="match status" value="1"/>
</dbReference>
<gene>
    <name evidence="4" type="primary">rhcU</name>
    <name evidence="4" type="ORF">GCM10011415_37730</name>
</gene>
<dbReference type="PANTHER" id="PTHR30531">
    <property type="entry name" value="FLAGELLAR BIOSYNTHETIC PROTEIN FLHB"/>
    <property type="match status" value="1"/>
</dbReference>
<dbReference type="GO" id="GO:0005886">
    <property type="term" value="C:plasma membrane"/>
    <property type="evidence" value="ECO:0007669"/>
    <property type="project" value="TreeGrafter"/>
</dbReference>
<reference evidence="4" key="2">
    <citation type="submission" date="2020-09" db="EMBL/GenBank/DDBJ databases">
        <authorList>
            <person name="Sun Q."/>
            <person name="Zhou Y."/>
        </authorList>
    </citation>
    <scope>NUCLEOTIDE SEQUENCE</scope>
    <source>
        <strain evidence="4">CGMCC 1.15762</strain>
    </source>
</reference>
<name>A0A8J2ZNE1_9RHOB</name>
<feature type="transmembrane region" description="Helical" evidence="3">
    <location>
        <begin position="84"/>
        <end position="107"/>
    </location>
</feature>
<dbReference type="RefSeq" id="WP_188791841.1">
    <property type="nucleotide sequence ID" value="NZ_BMJV01000009.1"/>
</dbReference>
<evidence type="ECO:0000256" key="3">
    <source>
        <dbReference type="SAM" id="Phobius"/>
    </source>
</evidence>
<protein>
    <submittedName>
        <fullName evidence="4">Translocation protein in type III secretion system, RhcU</fullName>
    </submittedName>
</protein>
<feature type="transmembrane region" description="Helical" evidence="3">
    <location>
        <begin position="30"/>
        <end position="52"/>
    </location>
</feature>
<dbReference type="Proteomes" id="UP000617145">
    <property type="component" value="Unassembled WGS sequence"/>
</dbReference>
<evidence type="ECO:0000313" key="5">
    <source>
        <dbReference type="Proteomes" id="UP000617145"/>
    </source>
</evidence>
<dbReference type="AlphaFoldDB" id="A0A8J2ZNE1"/>
<dbReference type="EMBL" id="BMJV01000009">
    <property type="protein sequence ID" value="GGG84120.1"/>
    <property type="molecule type" value="Genomic_DNA"/>
</dbReference>
<dbReference type="Gene3D" id="3.40.1690.10">
    <property type="entry name" value="secretion proteins EscU"/>
    <property type="match status" value="1"/>
</dbReference>
<sequence length="346" mass="37059">MSETEEKTEPPTDRKLRKQREEGSVPQSQAMVGFATCALGLGVLTAVAPMVFAHLSAAFAQVFDAIAAPSPHQHSLAVSMTVRAAILAVLPVIAATLAAAVLITALFHKGIPFSMKPLAPAFEKISPGAGFKRLIGRRNWVESGLGLLRVILWLSAASGVVWVMAAGLFRVDRCGAPCAIEAGALMVWRLVPVAIAMLLACAGLDMLVQVQLYRHEQKMSHSEVKREQKESYGAPEIRQARNRLRNEATRGTEHAGAARANMCFYSEEGAVGIRFHPEDSPLPRVVAIARDPEAALALREEIAGRGHPGEHNPALTGACLRVPLGAPVPEVVFQALVEAIARLFAI</sequence>
<dbReference type="InterPro" id="IPR006135">
    <property type="entry name" value="T3SS_substrate_exporter"/>
</dbReference>
<keyword evidence="3" id="KW-1133">Transmembrane helix</keyword>
<dbReference type="InterPro" id="IPR029025">
    <property type="entry name" value="T3SS_substrate_exporter_C"/>
</dbReference>
<reference evidence="4" key="1">
    <citation type="journal article" date="2014" name="Int. J. Syst. Evol. Microbiol.">
        <title>Complete genome sequence of Corynebacterium casei LMG S-19264T (=DSM 44701T), isolated from a smear-ripened cheese.</title>
        <authorList>
            <consortium name="US DOE Joint Genome Institute (JGI-PGF)"/>
            <person name="Walter F."/>
            <person name="Albersmeier A."/>
            <person name="Kalinowski J."/>
            <person name="Ruckert C."/>
        </authorList>
    </citation>
    <scope>NUCLEOTIDE SEQUENCE</scope>
    <source>
        <strain evidence="4">CGMCC 1.15762</strain>
    </source>
</reference>
<feature type="transmembrane region" description="Helical" evidence="3">
    <location>
        <begin position="189"/>
        <end position="208"/>
    </location>
</feature>
<dbReference type="SUPFAM" id="SSF160544">
    <property type="entry name" value="EscU C-terminal domain-like"/>
    <property type="match status" value="1"/>
</dbReference>
<evidence type="ECO:0000256" key="1">
    <source>
        <dbReference type="ARBA" id="ARBA00010690"/>
    </source>
</evidence>
<accession>A0A8J2ZNE1</accession>
<keyword evidence="3" id="KW-0472">Membrane</keyword>
<keyword evidence="5" id="KW-1185">Reference proteome</keyword>
<evidence type="ECO:0000256" key="2">
    <source>
        <dbReference type="SAM" id="MobiDB-lite"/>
    </source>
</evidence>
<keyword evidence="3" id="KW-0812">Transmembrane</keyword>
<feature type="region of interest" description="Disordered" evidence="2">
    <location>
        <begin position="1"/>
        <end position="24"/>
    </location>
</feature>
<comment type="caution">
    <text evidence="4">The sequence shown here is derived from an EMBL/GenBank/DDBJ whole genome shotgun (WGS) entry which is preliminary data.</text>
</comment>
<proteinExistence type="inferred from homology"/>
<dbReference type="PRINTS" id="PR00950">
    <property type="entry name" value="TYPE3IMSPROT"/>
</dbReference>
<dbReference type="Pfam" id="PF01312">
    <property type="entry name" value="Bac_export_2"/>
    <property type="match status" value="1"/>
</dbReference>
<organism evidence="4 5">
    <name type="scientific">Salipiger pallidus</name>
    <dbReference type="NCBI Taxonomy" id="1775170"/>
    <lineage>
        <taxon>Bacteria</taxon>
        <taxon>Pseudomonadati</taxon>
        <taxon>Pseudomonadota</taxon>
        <taxon>Alphaproteobacteria</taxon>
        <taxon>Rhodobacterales</taxon>
        <taxon>Roseobacteraceae</taxon>
        <taxon>Salipiger</taxon>
    </lineage>
</organism>
<evidence type="ECO:0000313" key="4">
    <source>
        <dbReference type="EMBL" id="GGG84120.1"/>
    </source>
</evidence>
<dbReference type="GO" id="GO:0009306">
    <property type="term" value="P:protein secretion"/>
    <property type="evidence" value="ECO:0007669"/>
    <property type="project" value="InterPro"/>
</dbReference>